<evidence type="ECO:0000256" key="3">
    <source>
        <dbReference type="SAM" id="SignalP"/>
    </source>
</evidence>
<evidence type="ECO:0000256" key="2">
    <source>
        <dbReference type="PIRSR" id="PIRSR637460-2"/>
    </source>
</evidence>
<reference evidence="5" key="2">
    <citation type="submission" date="2020-09" db="EMBL/GenBank/DDBJ databases">
        <authorList>
            <person name="Sun Q."/>
            <person name="Zhou Y."/>
        </authorList>
    </citation>
    <scope>NUCLEOTIDE SEQUENCE</scope>
    <source>
        <strain evidence="5">CGMCC 4.7679</strain>
    </source>
</reference>
<name>A0A8H9J0V2_9PSEU</name>
<dbReference type="PANTHER" id="PTHR37981">
    <property type="entry name" value="LIPASE 2"/>
    <property type="match status" value="1"/>
</dbReference>
<dbReference type="EMBL" id="BNAV01000008">
    <property type="protein sequence ID" value="GHF70715.1"/>
    <property type="molecule type" value="Genomic_DNA"/>
</dbReference>
<keyword evidence="2" id="KW-1015">Disulfide bond</keyword>
<dbReference type="GO" id="GO:0004806">
    <property type="term" value="F:triacylglycerol lipase activity"/>
    <property type="evidence" value="ECO:0007669"/>
    <property type="project" value="TreeGrafter"/>
</dbReference>
<feature type="disulfide bond" evidence="2">
    <location>
        <begin position="56"/>
        <end position="80"/>
    </location>
</feature>
<feature type="chain" id="PRO_5034603229" description="SGNH hydrolase-type esterase domain-containing protein" evidence="3">
    <location>
        <begin position="27"/>
        <end position="274"/>
    </location>
</feature>
<feature type="disulfide bond" evidence="2">
    <location>
        <begin position="130"/>
        <end position="138"/>
    </location>
</feature>
<dbReference type="GO" id="GO:0019433">
    <property type="term" value="P:triglyceride catabolic process"/>
    <property type="evidence" value="ECO:0007669"/>
    <property type="project" value="TreeGrafter"/>
</dbReference>
<organism evidence="5 6">
    <name type="scientific">Amycolatopsis bartoniae</name>
    <dbReference type="NCBI Taxonomy" id="941986"/>
    <lineage>
        <taxon>Bacteria</taxon>
        <taxon>Bacillati</taxon>
        <taxon>Actinomycetota</taxon>
        <taxon>Actinomycetes</taxon>
        <taxon>Pseudonocardiales</taxon>
        <taxon>Pseudonocardiaceae</taxon>
        <taxon>Amycolatopsis</taxon>
    </lineage>
</organism>
<feature type="domain" description="SGNH hydrolase-type esterase" evidence="4">
    <location>
        <begin position="34"/>
        <end position="263"/>
    </location>
</feature>
<keyword evidence="3" id="KW-0732">Signal</keyword>
<reference evidence="5" key="1">
    <citation type="journal article" date="2014" name="Int. J. Syst. Evol. Microbiol.">
        <title>Complete genome sequence of Corynebacterium casei LMG S-19264T (=DSM 44701T), isolated from a smear-ripened cheese.</title>
        <authorList>
            <consortium name="US DOE Joint Genome Institute (JGI-PGF)"/>
            <person name="Walter F."/>
            <person name="Albersmeier A."/>
            <person name="Kalinowski J."/>
            <person name="Ruckert C."/>
        </authorList>
    </citation>
    <scope>NUCLEOTIDE SEQUENCE</scope>
    <source>
        <strain evidence="5">CGMCC 4.7679</strain>
    </source>
</reference>
<evidence type="ECO:0000313" key="6">
    <source>
        <dbReference type="Proteomes" id="UP000658656"/>
    </source>
</evidence>
<dbReference type="Gene3D" id="3.40.50.1110">
    <property type="entry name" value="SGNH hydrolase"/>
    <property type="match status" value="1"/>
</dbReference>
<feature type="disulfide bond" evidence="2">
    <location>
        <begin position="188"/>
        <end position="236"/>
    </location>
</feature>
<dbReference type="PANTHER" id="PTHR37981:SF1">
    <property type="entry name" value="SGNH HYDROLASE-TYPE ESTERASE DOMAIN-CONTAINING PROTEIN"/>
    <property type="match status" value="1"/>
</dbReference>
<evidence type="ECO:0000256" key="1">
    <source>
        <dbReference type="PIRSR" id="PIRSR637460-1"/>
    </source>
</evidence>
<feature type="active site" description="Nucleophile" evidence="1">
    <location>
        <position position="38"/>
    </location>
</feature>
<comment type="caution">
    <text evidence="5">The sequence shown here is derived from an EMBL/GenBank/DDBJ whole genome shotgun (WGS) entry which is preliminary data.</text>
</comment>
<proteinExistence type="predicted"/>
<protein>
    <recommendedName>
        <fullName evidence="4">SGNH hydrolase-type esterase domain-containing protein</fullName>
    </recommendedName>
</protein>
<gene>
    <name evidence="5" type="ORF">GCM10017566_50650</name>
</gene>
<evidence type="ECO:0000259" key="4">
    <source>
        <dbReference type="Pfam" id="PF13472"/>
    </source>
</evidence>
<feature type="signal peptide" evidence="3">
    <location>
        <begin position="1"/>
        <end position="26"/>
    </location>
</feature>
<feature type="active site" evidence="1">
    <location>
        <position position="255"/>
    </location>
</feature>
<keyword evidence="6" id="KW-1185">Reference proteome</keyword>
<dbReference type="Pfam" id="PF13472">
    <property type="entry name" value="Lipase_GDSL_2"/>
    <property type="match status" value="1"/>
</dbReference>
<dbReference type="InterPro" id="IPR037460">
    <property type="entry name" value="SEST-like"/>
</dbReference>
<accession>A0A8H9J0V2</accession>
<evidence type="ECO:0000313" key="5">
    <source>
        <dbReference type="EMBL" id="GHF70715.1"/>
    </source>
</evidence>
<sequence length="274" mass="27455">MVRRLGVVVSLLTLVAAGIGGPAAEAADGSEYVAMGSSFAAGPGIPSPQAGSPSACARSDHNYPSLVAGQLGLALTDVSCSGATTANVLDTGQAGQPPQIDAIGADTKLVTATIGGNDVNYLGSLGTYSCQTSGGTGCGTVDQGAINTTFGDLQRRLENVANAVHQRAPGARMVFVEYLTIVPPGDACDGVPLTGDQLAFERGIATRLADFTRAAAASTGSEVVEVTGASEGHDSCSADPWVEKYTVPAGRSSYHPNEAGMAAVAGLVEDALAR</sequence>
<dbReference type="CDD" id="cd01823">
    <property type="entry name" value="SEST_like"/>
    <property type="match status" value="1"/>
</dbReference>
<dbReference type="InterPro" id="IPR013830">
    <property type="entry name" value="SGNH_hydro"/>
</dbReference>
<dbReference type="InterPro" id="IPR036514">
    <property type="entry name" value="SGNH_hydro_sf"/>
</dbReference>
<dbReference type="SUPFAM" id="SSF52266">
    <property type="entry name" value="SGNH hydrolase"/>
    <property type="match status" value="1"/>
</dbReference>
<dbReference type="AlphaFoldDB" id="A0A8H9J0V2"/>
<dbReference type="Proteomes" id="UP000658656">
    <property type="component" value="Unassembled WGS sequence"/>
</dbReference>